<comment type="similarity">
    <text evidence="2">Belongs to the CbxX/CfxQ family.</text>
</comment>
<keyword evidence="6" id="KW-0802">TPR repeat</keyword>
<accession>A0ABP6LE49</accession>
<dbReference type="Pfam" id="PF21545">
    <property type="entry name" value="T7SS_EccA1_N"/>
    <property type="match status" value="1"/>
</dbReference>
<dbReference type="EMBL" id="BAAAVS010000024">
    <property type="protein sequence ID" value="GAA3039993.1"/>
    <property type="molecule type" value="Genomic_DNA"/>
</dbReference>
<proteinExistence type="inferred from homology"/>
<dbReference type="SMART" id="SM00382">
    <property type="entry name" value="AAA"/>
    <property type="match status" value="1"/>
</dbReference>
<evidence type="ECO:0000313" key="9">
    <source>
        <dbReference type="Proteomes" id="UP001501035"/>
    </source>
</evidence>
<evidence type="ECO:0000256" key="4">
    <source>
        <dbReference type="ARBA" id="ARBA00022741"/>
    </source>
</evidence>
<dbReference type="NCBIfam" id="TIGR03922">
    <property type="entry name" value="T7SS_EccA"/>
    <property type="match status" value="1"/>
</dbReference>
<dbReference type="InterPro" id="IPR000641">
    <property type="entry name" value="CbxX/CfxQ"/>
</dbReference>
<keyword evidence="5" id="KW-0067">ATP-binding</keyword>
<keyword evidence="9" id="KW-1185">Reference proteome</keyword>
<dbReference type="PANTHER" id="PTHR43392:SF2">
    <property type="entry name" value="AAA-TYPE ATPASE FAMILY PROTEIN _ ANKYRIN REPEAT FAMILY PROTEIN"/>
    <property type="match status" value="1"/>
</dbReference>
<dbReference type="InterPro" id="IPR049078">
    <property type="entry name" value="T7SS_EccA1-like_N"/>
</dbReference>
<dbReference type="InterPro" id="IPR003959">
    <property type="entry name" value="ATPase_AAA_core"/>
</dbReference>
<dbReference type="CDD" id="cd00009">
    <property type="entry name" value="AAA"/>
    <property type="match status" value="1"/>
</dbReference>
<evidence type="ECO:0000256" key="1">
    <source>
        <dbReference type="ARBA" id="ARBA00004496"/>
    </source>
</evidence>
<dbReference type="SUPFAM" id="SSF48452">
    <property type="entry name" value="TPR-like"/>
    <property type="match status" value="1"/>
</dbReference>
<dbReference type="Pfam" id="PF17866">
    <property type="entry name" value="AAA_lid_6"/>
    <property type="match status" value="1"/>
</dbReference>
<dbReference type="Gene3D" id="1.25.40.10">
    <property type="entry name" value="Tetratricopeptide repeat domain"/>
    <property type="match status" value="1"/>
</dbReference>
<name>A0ABP6LE49_9ACTN</name>
<dbReference type="Gene3D" id="3.40.50.300">
    <property type="entry name" value="P-loop containing nucleotide triphosphate hydrolases"/>
    <property type="match status" value="1"/>
</dbReference>
<dbReference type="Gene3D" id="1.10.8.60">
    <property type="match status" value="1"/>
</dbReference>
<comment type="caution">
    <text evidence="8">The sequence shown here is derived from an EMBL/GenBank/DDBJ whole genome shotgun (WGS) entry which is preliminary data.</text>
</comment>
<feature type="repeat" description="TPR" evidence="6">
    <location>
        <begin position="215"/>
        <end position="248"/>
    </location>
</feature>
<sequence length="591" mass="63906">MTVESFLQARHIFDAGVLASGIRVDGQEADRDEDYARRAFVRATEMVPEMADAWLGRIATGENSPDIYFNLYKHRGSLFVEQRRLGLPPRTLAGRFSTGFYIDYPVSDPAEAAAAYACTMLDAQDYDGAQDALDAVAAGEKTPIVDFAHGCLHFRTQRWPDVLTALAGSATWADGHLTAAANVMVGTACAQLGLFGEAVNRLERAEGGPIPAARTAAMFTRGLCLREMGKEDEARAVFEAVYSLEPGFADNANAMNDPKFRLVVTSQQIIDSRTDRWDPASVPQEDPVDADAGRTLLAKAERELAEQIGLESVKTQVGKLKSTATLARVRAAKGLTSAARSQHLVFTGPPGTGKTTVARVVAKVYCGLGVLKTDTVIEASRRDFVGEHLGSTAIKTGQLIDRALDGVLFIDEAYMLIQSGLSGGDAFGREAVDTLLARMENDRDRLVVIIAGYDGEIDRFLGANDGLASRFSKRIRFESYSPAELAQIGTVIARKRDSVLSPDAIAVIEQHCAPLYEITEIDQTGEPRRGIDLAGNGRFIRNVVEAAEEEREHRLSTGDADIAALAADALMRIEAPDVRAALDNVLGMRAR</sequence>
<evidence type="ECO:0000256" key="3">
    <source>
        <dbReference type="ARBA" id="ARBA00022490"/>
    </source>
</evidence>
<gene>
    <name evidence="8" type="primary">eccA3</name>
    <name evidence="8" type="ORF">GCM10010528_20630</name>
</gene>
<evidence type="ECO:0000256" key="2">
    <source>
        <dbReference type="ARBA" id="ARBA00010378"/>
    </source>
</evidence>
<dbReference type="PROSITE" id="PS50005">
    <property type="entry name" value="TPR"/>
    <property type="match status" value="1"/>
</dbReference>
<dbReference type="InterPro" id="IPR003593">
    <property type="entry name" value="AAA+_ATPase"/>
</dbReference>
<dbReference type="InterPro" id="IPR041627">
    <property type="entry name" value="AAA_lid_6"/>
</dbReference>
<dbReference type="RefSeq" id="WP_290706492.1">
    <property type="nucleotide sequence ID" value="NZ_BAAAVS010000024.1"/>
</dbReference>
<dbReference type="InterPro" id="IPR050773">
    <property type="entry name" value="CbxX/CfxQ_RuBisCO_ESX"/>
</dbReference>
<feature type="domain" description="AAA+ ATPase" evidence="7">
    <location>
        <begin position="340"/>
        <end position="481"/>
    </location>
</feature>
<keyword evidence="3" id="KW-0963">Cytoplasm</keyword>
<evidence type="ECO:0000313" key="8">
    <source>
        <dbReference type="EMBL" id="GAA3039993.1"/>
    </source>
</evidence>
<dbReference type="Pfam" id="PF00004">
    <property type="entry name" value="AAA"/>
    <property type="match status" value="1"/>
</dbReference>
<evidence type="ECO:0000256" key="6">
    <source>
        <dbReference type="PROSITE-ProRule" id="PRU00339"/>
    </source>
</evidence>
<dbReference type="InterPro" id="IPR011990">
    <property type="entry name" value="TPR-like_helical_dom_sf"/>
</dbReference>
<dbReference type="InterPro" id="IPR019734">
    <property type="entry name" value="TPR_rpt"/>
</dbReference>
<dbReference type="PANTHER" id="PTHR43392">
    <property type="entry name" value="AAA-TYPE ATPASE FAMILY PROTEIN / ANKYRIN REPEAT FAMILY PROTEIN"/>
    <property type="match status" value="1"/>
</dbReference>
<keyword evidence="4" id="KW-0547">Nucleotide-binding</keyword>
<evidence type="ECO:0000259" key="7">
    <source>
        <dbReference type="SMART" id="SM00382"/>
    </source>
</evidence>
<evidence type="ECO:0000256" key="5">
    <source>
        <dbReference type="ARBA" id="ARBA00022840"/>
    </source>
</evidence>
<reference evidence="9" key="1">
    <citation type="journal article" date="2019" name="Int. J. Syst. Evol. Microbiol.">
        <title>The Global Catalogue of Microorganisms (GCM) 10K type strain sequencing project: providing services to taxonomists for standard genome sequencing and annotation.</title>
        <authorList>
            <consortium name="The Broad Institute Genomics Platform"/>
            <consortium name="The Broad Institute Genome Sequencing Center for Infectious Disease"/>
            <person name="Wu L."/>
            <person name="Ma J."/>
        </authorList>
    </citation>
    <scope>NUCLEOTIDE SEQUENCE [LARGE SCALE GENOMIC DNA]</scope>
    <source>
        <strain evidence="9">JCM 14234</strain>
    </source>
</reference>
<comment type="subcellular location">
    <subcellularLocation>
        <location evidence="1">Cytoplasm</location>
    </subcellularLocation>
</comment>
<organism evidence="8 9">
    <name type="scientific">Gordonia defluvii</name>
    <dbReference type="NCBI Taxonomy" id="283718"/>
    <lineage>
        <taxon>Bacteria</taxon>
        <taxon>Bacillati</taxon>
        <taxon>Actinomycetota</taxon>
        <taxon>Actinomycetes</taxon>
        <taxon>Mycobacteriales</taxon>
        <taxon>Gordoniaceae</taxon>
        <taxon>Gordonia</taxon>
    </lineage>
</organism>
<dbReference type="InterPro" id="IPR027417">
    <property type="entry name" value="P-loop_NTPase"/>
</dbReference>
<dbReference type="PRINTS" id="PR00819">
    <property type="entry name" value="CBXCFQXSUPER"/>
</dbReference>
<dbReference type="Proteomes" id="UP001501035">
    <property type="component" value="Unassembled WGS sequence"/>
</dbReference>
<dbReference type="SUPFAM" id="SSF52540">
    <property type="entry name" value="P-loop containing nucleoside triphosphate hydrolases"/>
    <property type="match status" value="1"/>
</dbReference>
<protein>
    <submittedName>
        <fullName evidence="8">Type VII secretion system ESX-3 AAA family ATPase EccA3</fullName>
    </submittedName>
</protein>
<dbReference type="InterPro" id="IPR023835">
    <property type="entry name" value="T7SS_EccA"/>
</dbReference>